<protein>
    <submittedName>
        <fullName evidence="3">DUF2637 domain-containing protein</fullName>
    </submittedName>
</protein>
<dbReference type="RefSeq" id="WP_378265645.1">
    <property type="nucleotide sequence ID" value="NZ_JBHSIT010000025.1"/>
</dbReference>
<keyword evidence="2" id="KW-0472">Membrane</keyword>
<comment type="caution">
    <text evidence="3">The sequence shown here is derived from an EMBL/GenBank/DDBJ whole genome shotgun (WGS) entry which is preliminary data.</text>
</comment>
<dbReference type="InterPro" id="IPR021235">
    <property type="entry name" value="DUF2637"/>
</dbReference>
<sequence length="120" mass="12599">MDAPTDCLIRATTTTSVALLVLTAAVASWRHMRRLALDHGESARTAALIPLSVDGVILASSLSILCANRASHRGGRLARAHLIVGRLASLAAKSPSPSRRPLAGSSRPGRRSPWSGPTRC</sequence>
<dbReference type="EMBL" id="JBHSIT010000025">
    <property type="protein sequence ID" value="MFC4914085.1"/>
    <property type="molecule type" value="Genomic_DNA"/>
</dbReference>
<dbReference type="Proteomes" id="UP001595872">
    <property type="component" value="Unassembled WGS sequence"/>
</dbReference>
<evidence type="ECO:0000256" key="1">
    <source>
        <dbReference type="SAM" id="MobiDB-lite"/>
    </source>
</evidence>
<organism evidence="3 4">
    <name type="scientific">Actinomadura gamaensis</name>
    <dbReference type="NCBI Taxonomy" id="1763541"/>
    <lineage>
        <taxon>Bacteria</taxon>
        <taxon>Bacillati</taxon>
        <taxon>Actinomycetota</taxon>
        <taxon>Actinomycetes</taxon>
        <taxon>Streptosporangiales</taxon>
        <taxon>Thermomonosporaceae</taxon>
        <taxon>Actinomadura</taxon>
    </lineage>
</organism>
<gene>
    <name evidence="3" type="ORF">ACFPCY_42855</name>
</gene>
<keyword evidence="4" id="KW-1185">Reference proteome</keyword>
<evidence type="ECO:0000313" key="3">
    <source>
        <dbReference type="EMBL" id="MFC4914085.1"/>
    </source>
</evidence>
<feature type="region of interest" description="Disordered" evidence="1">
    <location>
        <begin position="93"/>
        <end position="120"/>
    </location>
</feature>
<feature type="transmembrane region" description="Helical" evidence="2">
    <location>
        <begin position="47"/>
        <end position="67"/>
    </location>
</feature>
<keyword evidence="2" id="KW-1133">Transmembrane helix</keyword>
<proteinExistence type="predicted"/>
<feature type="transmembrane region" description="Helical" evidence="2">
    <location>
        <begin position="7"/>
        <end position="27"/>
    </location>
</feature>
<keyword evidence="2" id="KW-0812">Transmembrane</keyword>
<evidence type="ECO:0000256" key="2">
    <source>
        <dbReference type="SAM" id="Phobius"/>
    </source>
</evidence>
<dbReference type="Pfam" id="PF10935">
    <property type="entry name" value="DUF2637"/>
    <property type="match status" value="1"/>
</dbReference>
<evidence type="ECO:0000313" key="4">
    <source>
        <dbReference type="Proteomes" id="UP001595872"/>
    </source>
</evidence>
<reference evidence="4" key="1">
    <citation type="journal article" date="2019" name="Int. J. Syst. Evol. Microbiol.">
        <title>The Global Catalogue of Microorganisms (GCM) 10K type strain sequencing project: providing services to taxonomists for standard genome sequencing and annotation.</title>
        <authorList>
            <consortium name="The Broad Institute Genomics Platform"/>
            <consortium name="The Broad Institute Genome Sequencing Center for Infectious Disease"/>
            <person name="Wu L."/>
            <person name="Ma J."/>
        </authorList>
    </citation>
    <scope>NUCLEOTIDE SEQUENCE [LARGE SCALE GENOMIC DNA]</scope>
    <source>
        <strain evidence="4">KLKA75</strain>
    </source>
</reference>
<name>A0ABV9UEI9_9ACTN</name>
<accession>A0ABV9UEI9</accession>